<proteinExistence type="predicted"/>
<keyword evidence="2" id="KW-1133">Transmembrane helix</keyword>
<feature type="compositionally biased region" description="Basic and acidic residues" evidence="1">
    <location>
        <begin position="100"/>
        <end position="109"/>
    </location>
</feature>
<evidence type="ECO:0000313" key="4">
    <source>
        <dbReference type="Proteomes" id="UP000673975"/>
    </source>
</evidence>
<sequence length="115" mass="13097">MFNSILITPLEALVAIVAIIAVFGLSGYIILKIIQLIAEAIRSRRQVHTGGDLIQRLEQYELRQEQLLKRIQNLETIIVDADLGNPRLKSRQSEDQITEGQKEAPDRPLKNKLRK</sequence>
<feature type="transmembrane region" description="Helical" evidence="2">
    <location>
        <begin position="12"/>
        <end position="34"/>
    </location>
</feature>
<organism evidence="3 4">
    <name type="scientific">Natronogracilivirga saccharolytica</name>
    <dbReference type="NCBI Taxonomy" id="2812953"/>
    <lineage>
        <taxon>Bacteria</taxon>
        <taxon>Pseudomonadati</taxon>
        <taxon>Balneolota</taxon>
        <taxon>Balneolia</taxon>
        <taxon>Balneolales</taxon>
        <taxon>Cyclonatronaceae</taxon>
        <taxon>Natronogracilivirga</taxon>
    </lineage>
</organism>
<keyword evidence="4" id="KW-1185">Reference proteome</keyword>
<accession>A0A8J7S6I6</accession>
<feature type="region of interest" description="Disordered" evidence="1">
    <location>
        <begin position="88"/>
        <end position="115"/>
    </location>
</feature>
<evidence type="ECO:0000256" key="1">
    <source>
        <dbReference type="SAM" id="MobiDB-lite"/>
    </source>
</evidence>
<gene>
    <name evidence="3" type="ORF">NATSA_09280</name>
</gene>
<dbReference type="EMBL" id="JAFIDN010000006">
    <property type="protein sequence ID" value="MBP3192853.1"/>
    <property type="molecule type" value="Genomic_DNA"/>
</dbReference>
<protein>
    <submittedName>
        <fullName evidence="3">Uncharacterized protein</fullName>
    </submittedName>
</protein>
<keyword evidence="2" id="KW-0472">Membrane</keyword>
<keyword evidence="2" id="KW-0812">Transmembrane</keyword>
<evidence type="ECO:0000256" key="2">
    <source>
        <dbReference type="SAM" id="Phobius"/>
    </source>
</evidence>
<name>A0A8J7S6I6_9BACT</name>
<dbReference type="AlphaFoldDB" id="A0A8J7S6I6"/>
<evidence type="ECO:0000313" key="3">
    <source>
        <dbReference type="EMBL" id="MBP3192853.1"/>
    </source>
</evidence>
<comment type="caution">
    <text evidence="3">The sequence shown here is derived from an EMBL/GenBank/DDBJ whole genome shotgun (WGS) entry which is preliminary data.</text>
</comment>
<dbReference type="RefSeq" id="WP_210511955.1">
    <property type="nucleotide sequence ID" value="NZ_JAFIDN010000006.1"/>
</dbReference>
<reference evidence="3" key="1">
    <citation type="submission" date="2021-02" db="EMBL/GenBank/DDBJ databases">
        <title>Natronogracilivirga saccharolytica gen. nov. sp. nov. a new anaerobic, haloalkiliphilic carbohydrate-fermenting bacterium from soda lake and proposing of Cyclonatronumiaceae fam. nov. in the phylum Balneolaeota.</title>
        <authorList>
            <person name="Zhilina T.N."/>
            <person name="Sorokin D.Y."/>
            <person name="Zavarzina D.G."/>
            <person name="Toshchakov S.V."/>
            <person name="Kublanov I.V."/>
        </authorList>
    </citation>
    <scope>NUCLEOTIDE SEQUENCE</scope>
    <source>
        <strain evidence="3">Z-1702</strain>
    </source>
</reference>
<dbReference type="Proteomes" id="UP000673975">
    <property type="component" value="Unassembled WGS sequence"/>
</dbReference>